<protein>
    <submittedName>
        <fullName evidence="2">Pimeloyl-ACP methyl ester carboxylesterase</fullName>
    </submittedName>
</protein>
<dbReference type="Gene3D" id="3.40.50.1820">
    <property type="entry name" value="alpha/beta hydrolase"/>
    <property type="match status" value="1"/>
</dbReference>
<dbReference type="InterPro" id="IPR029058">
    <property type="entry name" value="AB_hydrolase_fold"/>
</dbReference>
<evidence type="ECO:0000313" key="2">
    <source>
        <dbReference type="EMBL" id="TWF71538.1"/>
    </source>
</evidence>
<dbReference type="PRINTS" id="PR00111">
    <property type="entry name" value="ABHYDROLASE"/>
</dbReference>
<dbReference type="OrthoDB" id="5431692at2"/>
<dbReference type="PANTHER" id="PTHR43798:SF33">
    <property type="entry name" value="HYDROLASE, PUTATIVE (AFU_ORTHOLOGUE AFUA_2G14860)-RELATED"/>
    <property type="match status" value="1"/>
</dbReference>
<proteinExistence type="predicted"/>
<dbReference type="AlphaFoldDB" id="A0A561S9I8"/>
<dbReference type="SUPFAM" id="SSF53474">
    <property type="entry name" value="alpha/beta-Hydrolases"/>
    <property type="match status" value="1"/>
</dbReference>
<evidence type="ECO:0000259" key="1">
    <source>
        <dbReference type="Pfam" id="PF12697"/>
    </source>
</evidence>
<sequence length="273" mass="28046">MTISSLRLDGRHLAYRQSAGQDHPVILIHGNSSSSRTWQPLLDGPFGERFRCLAFDLPGHGGSAPAPDAESYSLPGYAAVLRRFAEALGAEDALIVGHSLGGHIALEAAPALGRAAGFAVFGTPPMADLAAMPHAFLPNPLVEIGFTPNPTAAEASAYAAGQFAPGSEYPVAPLAADILATDPAARGGLGASLTTGGFADELAVAVALGPALAILHGEHDQLVSGAHLDSLALPELWRGGVQTIVGVGHSPQLERPEALAALLTAFAEDRLRR</sequence>
<dbReference type="Pfam" id="PF12697">
    <property type="entry name" value="Abhydrolase_6"/>
    <property type="match status" value="1"/>
</dbReference>
<dbReference type="EMBL" id="VIWT01000009">
    <property type="protein sequence ID" value="TWF71538.1"/>
    <property type="molecule type" value="Genomic_DNA"/>
</dbReference>
<name>A0A561S9I8_9ACTN</name>
<evidence type="ECO:0000313" key="3">
    <source>
        <dbReference type="Proteomes" id="UP000317940"/>
    </source>
</evidence>
<gene>
    <name evidence="2" type="ORF">FHX73_19168</name>
</gene>
<dbReference type="InterPro" id="IPR050266">
    <property type="entry name" value="AB_hydrolase_sf"/>
</dbReference>
<reference evidence="2 3" key="1">
    <citation type="submission" date="2019-06" db="EMBL/GenBank/DDBJ databases">
        <title>Sequencing the genomes of 1000 actinobacteria strains.</title>
        <authorList>
            <person name="Klenk H.-P."/>
        </authorList>
    </citation>
    <scope>NUCLEOTIDE SEQUENCE [LARGE SCALE GENOMIC DNA]</scope>
    <source>
        <strain evidence="2 3">DSM 44826</strain>
    </source>
</reference>
<dbReference type="RefSeq" id="WP_145911742.1">
    <property type="nucleotide sequence ID" value="NZ_BAAAMZ010000023.1"/>
</dbReference>
<feature type="domain" description="AB hydrolase-1" evidence="1">
    <location>
        <begin position="25"/>
        <end position="261"/>
    </location>
</feature>
<comment type="caution">
    <text evidence="2">The sequence shown here is derived from an EMBL/GenBank/DDBJ whole genome shotgun (WGS) entry which is preliminary data.</text>
</comment>
<dbReference type="GO" id="GO:0016020">
    <property type="term" value="C:membrane"/>
    <property type="evidence" value="ECO:0007669"/>
    <property type="project" value="TreeGrafter"/>
</dbReference>
<keyword evidence="3" id="KW-1185">Reference proteome</keyword>
<organism evidence="2 3">
    <name type="scientific">Kitasatospora viridis</name>
    <dbReference type="NCBI Taxonomy" id="281105"/>
    <lineage>
        <taxon>Bacteria</taxon>
        <taxon>Bacillati</taxon>
        <taxon>Actinomycetota</taxon>
        <taxon>Actinomycetes</taxon>
        <taxon>Kitasatosporales</taxon>
        <taxon>Streptomycetaceae</taxon>
        <taxon>Kitasatospora</taxon>
    </lineage>
</organism>
<dbReference type="GO" id="GO:0003824">
    <property type="term" value="F:catalytic activity"/>
    <property type="evidence" value="ECO:0007669"/>
    <property type="project" value="UniProtKB-ARBA"/>
</dbReference>
<dbReference type="Proteomes" id="UP000317940">
    <property type="component" value="Unassembled WGS sequence"/>
</dbReference>
<accession>A0A561S9I8</accession>
<dbReference type="PANTHER" id="PTHR43798">
    <property type="entry name" value="MONOACYLGLYCEROL LIPASE"/>
    <property type="match status" value="1"/>
</dbReference>
<dbReference type="InterPro" id="IPR000073">
    <property type="entry name" value="AB_hydrolase_1"/>
</dbReference>